<dbReference type="InParanoid" id="M1DP70"/>
<dbReference type="Proteomes" id="UP000011115">
    <property type="component" value="Unassembled WGS sequence"/>
</dbReference>
<protein>
    <recommendedName>
        <fullName evidence="4">Integrase core domain containing protein</fullName>
    </recommendedName>
</protein>
<dbReference type="AlphaFoldDB" id="M1DP70"/>
<feature type="compositionally biased region" description="Basic and acidic residues" evidence="1">
    <location>
        <begin position="204"/>
        <end position="223"/>
    </location>
</feature>
<dbReference type="EnsemblPlants" id="PGSC0003DMT400092149">
    <property type="protein sequence ID" value="PGSC0003DMT400092149"/>
    <property type="gene ID" value="PGSC0003DMG400041720"/>
</dbReference>
<evidence type="ECO:0000313" key="3">
    <source>
        <dbReference type="Proteomes" id="UP000011115"/>
    </source>
</evidence>
<dbReference type="HOGENOM" id="CLU_1100097_0_0_1"/>
<evidence type="ECO:0008006" key="4">
    <source>
        <dbReference type="Google" id="ProtNLM"/>
    </source>
</evidence>
<evidence type="ECO:0000313" key="2">
    <source>
        <dbReference type="EnsemblPlants" id="PGSC0003DMT400092149"/>
    </source>
</evidence>
<reference evidence="2" key="2">
    <citation type="submission" date="2015-06" db="UniProtKB">
        <authorList>
            <consortium name="EnsemblPlants"/>
        </authorList>
    </citation>
    <scope>IDENTIFICATION</scope>
    <source>
        <strain evidence="2">DM1-3 516 R44</strain>
    </source>
</reference>
<accession>M1DP70</accession>
<organism evidence="2 3">
    <name type="scientific">Solanum tuberosum</name>
    <name type="common">Potato</name>
    <dbReference type="NCBI Taxonomy" id="4113"/>
    <lineage>
        <taxon>Eukaryota</taxon>
        <taxon>Viridiplantae</taxon>
        <taxon>Streptophyta</taxon>
        <taxon>Embryophyta</taxon>
        <taxon>Tracheophyta</taxon>
        <taxon>Spermatophyta</taxon>
        <taxon>Magnoliopsida</taxon>
        <taxon>eudicotyledons</taxon>
        <taxon>Gunneridae</taxon>
        <taxon>Pentapetalae</taxon>
        <taxon>asterids</taxon>
        <taxon>lamiids</taxon>
        <taxon>Solanales</taxon>
        <taxon>Solanaceae</taxon>
        <taxon>Solanoideae</taxon>
        <taxon>Solaneae</taxon>
        <taxon>Solanum</taxon>
    </lineage>
</organism>
<dbReference type="Gramene" id="PGSC0003DMT400092149">
    <property type="protein sequence ID" value="PGSC0003DMT400092149"/>
    <property type="gene ID" value="PGSC0003DMG400041720"/>
</dbReference>
<sequence>MTKGVGVKPVEADQEVKGDFEIAALVSQLNDLTTKICEVENQFKRQWRYILPHARKKCREDEKSHVEDTFQIILQKITDQDLVLNEMRENVEALNQLIGSHSRSIQQIISLLMFAMPQLHPNDILRLPSDTRLKLSKVWKIPSWQAENPFSVAPNSREKSEYPEDMVKTNIVMPHRKRVQRITINKGVSNPPKKGRQEPPPGNKVREALKKKDKKGDERSSRCFADQFRKAEVYRPIYPERTDAKGKEQTAMN</sequence>
<evidence type="ECO:0000256" key="1">
    <source>
        <dbReference type="SAM" id="MobiDB-lite"/>
    </source>
</evidence>
<feature type="region of interest" description="Disordered" evidence="1">
    <location>
        <begin position="184"/>
        <end position="223"/>
    </location>
</feature>
<reference evidence="3" key="1">
    <citation type="journal article" date="2011" name="Nature">
        <title>Genome sequence and analysis of the tuber crop potato.</title>
        <authorList>
            <consortium name="The Potato Genome Sequencing Consortium"/>
        </authorList>
    </citation>
    <scope>NUCLEOTIDE SEQUENCE [LARGE SCALE GENOMIC DNA]</scope>
    <source>
        <strain evidence="3">cv. DM1-3 516 R44</strain>
    </source>
</reference>
<name>M1DP70_SOLTU</name>
<proteinExistence type="predicted"/>
<keyword evidence="3" id="KW-1185">Reference proteome</keyword>
<dbReference type="PaxDb" id="4113-PGSC0003DMT400092149"/>